<dbReference type="AlphaFoldDB" id="Q4SAN7"/>
<dbReference type="Gene3D" id="2.30.42.10">
    <property type="match status" value="1"/>
</dbReference>
<sequence length="39" mass="4252">MGIGDYMCVTLRGGAPWGFTLKEGEGETYRPFLVSQVGQ</sequence>
<name>Q4SAN7_TETNG</name>
<dbReference type="OrthoDB" id="6502734at2759"/>
<protein>
    <submittedName>
        <fullName evidence="1">(spotted green pufferfish) hypothetical protein</fullName>
    </submittedName>
</protein>
<evidence type="ECO:0000313" key="1">
    <source>
        <dbReference type="EMBL" id="CAG02295.1"/>
    </source>
</evidence>
<accession>Q4SAN7</accession>
<reference evidence="1" key="2">
    <citation type="submission" date="2004-02" db="EMBL/GenBank/DDBJ databases">
        <authorList>
            <consortium name="Genoscope"/>
            <consortium name="Whitehead Institute Centre for Genome Research"/>
        </authorList>
    </citation>
    <scope>NUCLEOTIDE SEQUENCE</scope>
</reference>
<gene>
    <name evidence="1" type="ORF">GSTENG00021352001</name>
</gene>
<dbReference type="EMBL" id="CAAE01014681">
    <property type="protein sequence ID" value="CAG02295.1"/>
    <property type="molecule type" value="Genomic_DNA"/>
</dbReference>
<organism evidence="1">
    <name type="scientific">Tetraodon nigroviridis</name>
    <name type="common">Spotted green pufferfish</name>
    <name type="synonym">Chelonodon nigroviridis</name>
    <dbReference type="NCBI Taxonomy" id="99883"/>
    <lineage>
        <taxon>Eukaryota</taxon>
        <taxon>Metazoa</taxon>
        <taxon>Chordata</taxon>
        <taxon>Craniata</taxon>
        <taxon>Vertebrata</taxon>
        <taxon>Euteleostomi</taxon>
        <taxon>Actinopterygii</taxon>
        <taxon>Neopterygii</taxon>
        <taxon>Teleostei</taxon>
        <taxon>Neoteleostei</taxon>
        <taxon>Acanthomorphata</taxon>
        <taxon>Eupercaria</taxon>
        <taxon>Tetraodontiformes</taxon>
        <taxon>Tetradontoidea</taxon>
        <taxon>Tetraodontidae</taxon>
        <taxon>Tetraodon</taxon>
    </lineage>
</organism>
<proteinExistence type="predicted"/>
<dbReference type="KEGG" id="tng:GSTEN00021352G001"/>
<dbReference type="InterPro" id="IPR036034">
    <property type="entry name" value="PDZ_sf"/>
</dbReference>
<reference evidence="1" key="1">
    <citation type="journal article" date="2004" name="Nature">
        <title>Genome duplication in the teleost fish Tetraodon nigroviridis reveals the early vertebrate proto-karyotype.</title>
        <authorList>
            <person name="Jaillon O."/>
            <person name="Aury J.-M."/>
            <person name="Brunet F."/>
            <person name="Petit J.-L."/>
            <person name="Stange-Thomann N."/>
            <person name="Mauceli E."/>
            <person name="Bouneau L."/>
            <person name="Fischer C."/>
            <person name="Ozouf-Costaz C."/>
            <person name="Bernot A."/>
            <person name="Nicaud S."/>
            <person name="Jaffe D."/>
            <person name="Fisher S."/>
            <person name="Lutfalla G."/>
            <person name="Dossat C."/>
            <person name="Segurens B."/>
            <person name="Dasilva C."/>
            <person name="Salanoubat M."/>
            <person name="Levy M."/>
            <person name="Boudet N."/>
            <person name="Castellano S."/>
            <person name="Anthouard V."/>
            <person name="Jubin C."/>
            <person name="Castelli V."/>
            <person name="Katinka M."/>
            <person name="Vacherie B."/>
            <person name="Biemont C."/>
            <person name="Skalli Z."/>
            <person name="Cattolico L."/>
            <person name="Poulain J."/>
            <person name="De Berardinis V."/>
            <person name="Cruaud C."/>
            <person name="Duprat S."/>
            <person name="Brottier P."/>
            <person name="Coutanceau J.-P."/>
            <person name="Gouzy J."/>
            <person name="Parra G."/>
            <person name="Lardier G."/>
            <person name="Chapple C."/>
            <person name="McKernan K.J."/>
            <person name="McEwan P."/>
            <person name="Bosak S."/>
            <person name="Kellis M."/>
            <person name="Volff J.-N."/>
            <person name="Guigo R."/>
            <person name="Zody M.C."/>
            <person name="Mesirov J."/>
            <person name="Lindblad-Toh K."/>
            <person name="Birren B."/>
            <person name="Nusbaum C."/>
            <person name="Kahn D."/>
            <person name="Robinson-Rechavi M."/>
            <person name="Laudet V."/>
            <person name="Schachter V."/>
            <person name="Quetier F."/>
            <person name="Saurin W."/>
            <person name="Scarpelli C."/>
            <person name="Wincker P."/>
            <person name="Lander E.S."/>
            <person name="Weissenbach J."/>
            <person name="Roest Crollius H."/>
        </authorList>
    </citation>
    <scope>NUCLEOTIDE SEQUENCE [LARGE SCALE GENOMIC DNA]</scope>
</reference>
<comment type="caution">
    <text evidence="1">The sequence shown here is derived from an EMBL/GenBank/DDBJ whole genome shotgun (WGS) entry which is preliminary data.</text>
</comment>